<organism evidence="2 3">
    <name type="scientific">Paraglaciecola mesophila</name>
    <dbReference type="NCBI Taxonomy" id="197222"/>
    <lineage>
        <taxon>Bacteria</taxon>
        <taxon>Pseudomonadati</taxon>
        <taxon>Pseudomonadota</taxon>
        <taxon>Gammaproteobacteria</taxon>
        <taxon>Alteromonadales</taxon>
        <taxon>Alteromonadaceae</taxon>
        <taxon>Paraglaciecola</taxon>
    </lineage>
</organism>
<dbReference type="AlphaFoldDB" id="A0A857JP74"/>
<dbReference type="CDD" id="cd03443">
    <property type="entry name" value="PaaI_thioesterase"/>
    <property type="match status" value="1"/>
</dbReference>
<reference evidence="2 3" key="1">
    <citation type="submission" date="2019-12" db="EMBL/GenBank/DDBJ databases">
        <title>Genome sequencing and assembly of endphytes of Porphyra tenera.</title>
        <authorList>
            <person name="Park J.M."/>
            <person name="Shin R."/>
            <person name="Jo S.H."/>
        </authorList>
    </citation>
    <scope>NUCLEOTIDE SEQUENCE [LARGE SCALE GENOMIC DNA]</scope>
    <source>
        <strain evidence="2 3">GPM4</strain>
    </source>
</reference>
<dbReference type="OrthoDB" id="5290048at2"/>
<dbReference type="RefSeq" id="WP_160181924.1">
    <property type="nucleotide sequence ID" value="NZ_CP047656.1"/>
</dbReference>
<sequence>MTDIRFDESFTPCTQQEGFSAHMGPFYEKNINGVMHRALKIEPYHLNPEGVVHGGVTLAFADYAIYRGIGDEIGHDIRFATISLNSNLIAAGKEGDVLFGVGSVVRKTRSVIFAQGRIFTNKNIVLQATGVWKIIGEN</sequence>
<dbReference type="Pfam" id="PF03061">
    <property type="entry name" value="4HBT"/>
    <property type="match status" value="1"/>
</dbReference>
<dbReference type="InterPro" id="IPR006683">
    <property type="entry name" value="Thioestr_dom"/>
</dbReference>
<dbReference type="Proteomes" id="UP000464524">
    <property type="component" value="Chromosome"/>
</dbReference>
<dbReference type="InterPro" id="IPR029069">
    <property type="entry name" value="HotDog_dom_sf"/>
</dbReference>
<feature type="domain" description="Thioesterase" evidence="1">
    <location>
        <begin position="50"/>
        <end position="123"/>
    </location>
</feature>
<dbReference type="SUPFAM" id="SSF54637">
    <property type="entry name" value="Thioesterase/thiol ester dehydrase-isomerase"/>
    <property type="match status" value="1"/>
</dbReference>
<accession>A0A857JP74</accession>
<gene>
    <name evidence="2" type="ORF">FX988_04150</name>
</gene>
<dbReference type="EMBL" id="CP047656">
    <property type="protein sequence ID" value="QHJ13869.1"/>
    <property type="molecule type" value="Genomic_DNA"/>
</dbReference>
<evidence type="ECO:0000313" key="3">
    <source>
        <dbReference type="Proteomes" id="UP000464524"/>
    </source>
</evidence>
<dbReference type="Gene3D" id="3.10.129.10">
    <property type="entry name" value="Hotdog Thioesterase"/>
    <property type="match status" value="1"/>
</dbReference>
<protein>
    <recommendedName>
        <fullName evidence="1">Thioesterase domain-containing protein</fullName>
    </recommendedName>
</protein>
<dbReference type="GO" id="GO:0016790">
    <property type="term" value="F:thiolester hydrolase activity"/>
    <property type="evidence" value="ECO:0007669"/>
    <property type="project" value="UniProtKB-ARBA"/>
</dbReference>
<evidence type="ECO:0000259" key="1">
    <source>
        <dbReference type="Pfam" id="PF03061"/>
    </source>
</evidence>
<name>A0A857JP74_9ALTE</name>
<evidence type="ECO:0000313" key="2">
    <source>
        <dbReference type="EMBL" id="QHJ13869.1"/>
    </source>
</evidence>
<proteinExistence type="predicted"/>
<dbReference type="KEGG" id="pmes:FX988_04150"/>
<keyword evidence="3" id="KW-1185">Reference proteome</keyword>